<evidence type="ECO:0000256" key="6">
    <source>
        <dbReference type="PROSITE-ProRule" id="PRU00035"/>
    </source>
</evidence>
<dbReference type="SUPFAM" id="SSF47370">
    <property type="entry name" value="Bromodomain"/>
    <property type="match status" value="1"/>
</dbReference>
<evidence type="ECO:0000259" key="11">
    <source>
        <dbReference type="PROSITE" id="PS51805"/>
    </source>
</evidence>
<dbReference type="InterPro" id="IPR019786">
    <property type="entry name" value="Zinc_finger_PHD-type_CS"/>
</dbReference>
<evidence type="ECO:0000259" key="9">
    <source>
        <dbReference type="PROSITE" id="PS50014"/>
    </source>
</evidence>
<dbReference type="InterPro" id="IPR001965">
    <property type="entry name" value="Znf_PHD"/>
</dbReference>
<dbReference type="Gene3D" id="3.30.40.10">
    <property type="entry name" value="Zinc/RING finger domain, C3HC4 (zinc finger)"/>
    <property type="match status" value="2"/>
</dbReference>
<dbReference type="PANTHER" id="PTHR13793:SF107">
    <property type="entry name" value="BROMODOMAIN-CONTAINING PROTEIN HOMOLOG"/>
    <property type="match status" value="1"/>
</dbReference>
<sequence>MSGLKSTNRRGRPKRNNITALQQHQVQESSAAPTHTIDITKALTIIKCDSTVVRDNTQGVELSGLPKVQYSKLDDFPEEQDPEEEEYLAEQDHQQEHLLALHHDSYPPHKRPENHYIHYIEPSDTELYDTVEYDMDEQDRSWLQLYNKERRKEYLGDISPFLFECIMDKLEKEWFRLIKDAPKSISEQIILPEDSACAVCDDTEVENSNAIVFCDGCNVAVHQDCYGIPYIPEGQWLCRKCMISPEFPVSCLFCPNEGGAFKQTNTNQWGHLLCAIWIPEVGVSNTIYMEPIDMIGNIPKSRWKLTCFICRKKQGACIQCDNKHCFSAFHVTCAKTAKLCMKMNSHVSPSEGVVLKAYCDKHTPKEYLFEKSVYTAPLVQTRGRGRGRGRSRGGKAAGASDLTREHFDNANNKVARAHQHSYSTGAPIAPDAILAKIDNLTCVKNSGIRKRPQLVTAISHYWSLKRESRRGAPLLKRLHLEPWTASSKHNRGERDQRIRQNVITQLRADLEKVRMLSEQIQKRERKKLERTKEQKTYLEMILFPLEYVIRPVLNQFMEIDRNKFFLNHVTADEAPDYNIVIAKSMCFSEIYQKMASHQYTTLDQFKQDVSLIWQNSMDYNANDTRYYKIATRLKLASKKLFASAEYKMSRFHLQNGIWAEPIDLTIFDYERESDDEIVVDDEPVPSPQREDKEKRDGTTVEYPTTTIMSEIEPPRKLRSTAVDEELPKDIDVIKKVQENSIQALNVLDDKKIITQTSITNYFAEQRMREQQRIQKREEKRLQELQAAKEKVDQAENTPTLQEKQKTLKKRAVTDAQGEKRKAPSRLTRSAGLQASIEELTKRPKISHEARTLFASYNGVSHLDKPVEVFKENRKKFAPIGWVYVDEEQEQEEEEQEQGKYSSDEEPKHATKQVRKKRNDIPVPNFKRGEIVWARVTGYPSHPAKFLNLSDEETQPKILASRRYTGDILVEFLQVAENHKWGWVERSCICEVGDPEVDRKRLAESLAKKSFIIAEAKAGYRQAGTILGLNPEPLLSSVFSQD</sequence>
<keyword evidence="3 7" id="KW-0863">Zinc-finger</keyword>
<keyword evidence="2" id="KW-0677">Repeat</keyword>
<feature type="region of interest" description="Disordered" evidence="8">
    <location>
        <begin position="71"/>
        <end position="92"/>
    </location>
</feature>
<dbReference type="Pfam" id="PF13831">
    <property type="entry name" value="PHD_2"/>
    <property type="match status" value="1"/>
</dbReference>
<feature type="compositionally biased region" description="Acidic residues" evidence="8">
    <location>
        <begin position="76"/>
        <end position="89"/>
    </location>
</feature>
<evidence type="ECO:0000256" key="4">
    <source>
        <dbReference type="ARBA" id="ARBA00022833"/>
    </source>
</evidence>
<gene>
    <name evidence="12" type="ORF">MFLAVUS_003338</name>
</gene>
<evidence type="ECO:0000256" key="1">
    <source>
        <dbReference type="ARBA" id="ARBA00022723"/>
    </source>
</evidence>
<feature type="compositionally biased region" description="Polar residues" evidence="8">
    <location>
        <begin position="16"/>
        <end position="33"/>
    </location>
</feature>
<keyword evidence="1" id="KW-0479">Metal-binding</keyword>
<evidence type="ECO:0000256" key="7">
    <source>
        <dbReference type="PROSITE-ProRule" id="PRU00146"/>
    </source>
</evidence>
<dbReference type="InterPro" id="IPR011011">
    <property type="entry name" value="Znf_FYVE_PHD"/>
</dbReference>
<dbReference type="InterPro" id="IPR019787">
    <property type="entry name" value="Znf_PHD-finger"/>
</dbReference>
<dbReference type="InterPro" id="IPR034732">
    <property type="entry name" value="EPHD"/>
</dbReference>
<dbReference type="PROSITE" id="PS50016">
    <property type="entry name" value="ZF_PHD_2"/>
    <property type="match status" value="1"/>
</dbReference>
<dbReference type="EMBL" id="BAABUK010000006">
    <property type="protein sequence ID" value="GAA5809923.1"/>
    <property type="molecule type" value="Genomic_DNA"/>
</dbReference>
<feature type="compositionally biased region" description="Basic residues" evidence="8">
    <location>
        <begin position="383"/>
        <end position="393"/>
    </location>
</feature>
<feature type="domain" description="Bromo" evidence="9">
    <location>
        <begin position="557"/>
        <end position="627"/>
    </location>
</feature>
<evidence type="ECO:0008006" key="14">
    <source>
        <dbReference type="Google" id="ProtNLM"/>
    </source>
</evidence>
<dbReference type="Proteomes" id="UP001473302">
    <property type="component" value="Unassembled WGS sequence"/>
</dbReference>
<dbReference type="PROSITE" id="PS01359">
    <property type="entry name" value="ZF_PHD_1"/>
    <property type="match status" value="1"/>
</dbReference>
<evidence type="ECO:0000313" key="13">
    <source>
        <dbReference type="Proteomes" id="UP001473302"/>
    </source>
</evidence>
<feature type="region of interest" description="Disordered" evidence="8">
    <location>
        <begin position="1"/>
        <end position="33"/>
    </location>
</feature>
<feature type="region of interest" description="Disordered" evidence="8">
    <location>
        <begin position="887"/>
        <end position="916"/>
    </location>
</feature>
<feature type="compositionally biased region" description="Basic and acidic residues" evidence="8">
    <location>
        <begin position="688"/>
        <end position="698"/>
    </location>
</feature>
<accession>A0ABP9YSV4</accession>
<dbReference type="InterPro" id="IPR013083">
    <property type="entry name" value="Znf_RING/FYVE/PHD"/>
</dbReference>
<dbReference type="SMART" id="SM00249">
    <property type="entry name" value="PHD"/>
    <property type="match status" value="2"/>
</dbReference>
<proteinExistence type="predicted"/>
<dbReference type="Pfam" id="PF10513">
    <property type="entry name" value="EPL1"/>
    <property type="match status" value="1"/>
</dbReference>
<dbReference type="PRINTS" id="PR00503">
    <property type="entry name" value="BROMODOMAIN"/>
</dbReference>
<evidence type="ECO:0000259" key="10">
    <source>
        <dbReference type="PROSITE" id="PS50016"/>
    </source>
</evidence>
<feature type="domain" description="PHD-type" evidence="11">
    <location>
        <begin position="248"/>
        <end position="363"/>
    </location>
</feature>
<reference evidence="12 13" key="1">
    <citation type="submission" date="2024-04" db="EMBL/GenBank/DDBJ databases">
        <title>genome sequences of Mucor flavus KT1a and Helicostylum pulchrum KT1b strains isolated from the surface of a dry-aged beef.</title>
        <authorList>
            <person name="Toyotome T."/>
            <person name="Hosono M."/>
            <person name="Torimaru M."/>
            <person name="Fukuda K."/>
            <person name="Mikami N."/>
        </authorList>
    </citation>
    <scope>NUCLEOTIDE SEQUENCE [LARGE SCALE GENOMIC DNA]</scope>
    <source>
        <strain evidence="12 13">KT1a</strain>
    </source>
</reference>
<name>A0ABP9YSV4_9FUNG</name>
<dbReference type="CDD" id="cd04369">
    <property type="entry name" value="Bromodomain"/>
    <property type="match status" value="1"/>
</dbReference>
<dbReference type="InterPro" id="IPR050701">
    <property type="entry name" value="Histone_Mod_Regulator"/>
</dbReference>
<dbReference type="PANTHER" id="PTHR13793">
    <property type="entry name" value="PHD FINGER PROTEINS"/>
    <property type="match status" value="1"/>
</dbReference>
<organism evidence="12 13">
    <name type="scientific">Mucor flavus</name>
    <dbReference type="NCBI Taxonomy" id="439312"/>
    <lineage>
        <taxon>Eukaryota</taxon>
        <taxon>Fungi</taxon>
        <taxon>Fungi incertae sedis</taxon>
        <taxon>Mucoromycota</taxon>
        <taxon>Mucoromycotina</taxon>
        <taxon>Mucoromycetes</taxon>
        <taxon>Mucorales</taxon>
        <taxon>Mucorineae</taxon>
        <taxon>Mucoraceae</taxon>
        <taxon>Mucor</taxon>
    </lineage>
</organism>
<feature type="region of interest" description="Disordered" evidence="8">
    <location>
        <begin position="677"/>
        <end position="699"/>
    </location>
</feature>
<dbReference type="Gene3D" id="1.20.920.10">
    <property type="entry name" value="Bromodomain-like"/>
    <property type="match status" value="1"/>
</dbReference>
<dbReference type="PROSITE" id="PS51805">
    <property type="entry name" value="EPHD"/>
    <property type="match status" value="1"/>
</dbReference>
<dbReference type="PROSITE" id="PS50014">
    <property type="entry name" value="BROMODOMAIN_2"/>
    <property type="match status" value="1"/>
</dbReference>
<evidence type="ECO:0000313" key="12">
    <source>
        <dbReference type="EMBL" id="GAA5809923.1"/>
    </source>
</evidence>
<evidence type="ECO:0000256" key="8">
    <source>
        <dbReference type="SAM" id="MobiDB-lite"/>
    </source>
</evidence>
<dbReference type="InterPro" id="IPR001487">
    <property type="entry name" value="Bromodomain"/>
</dbReference>
<dbReference type="SMART" id="SM00297">
    <property type="entry name" value="BROMO"/>
    <property type="match status" value="1"/>
</dbReference>
<comment type="caution">
    <text evidence="12">The sequence shown here is derived from an EMBL/GenBank/DDBJ whole genome shotgun (WGS) entry which is preliminary data.</text>
</comment>
<dbReference type="Pfam" id="PF13832">
    <property type="entry name" value="zf-HC5HC2H_2"/>
    <property type="match status" value="1"/>
</dbReference>
<evidence type="ECO:0000256" key="5">
    <source>
        <dbReference type="ARBA" id="ARBA00023117"/>
    </source>
</evidence>
<dbReference type="Pfam" id="PF00439">
    <property type="entry name" value="Bromodomain"/>
    <property type="match status" value="1"/>
</dbReference>
<dbReference type="CDD" id="cd15492">
    <property type="entry name" value="PHD_BRPF_JADE_like"/>
    <property type="match status" value="1"/>
</dbReference>
<dbReference type="InterPro" id="IPR036427">
    <property type="entry name" value="Bromodomain-like_sf"/>
</dbReference>
<protein>
    <recommendedName>
        <fullName evidence="14">Peregrin</fullName>
    </recommendedName>
</protein>
<evidence type="ECO:0000256" key="3">
    <source>
        <dbReference type="ARBA" id="ARBA00022771"/>
    </source>
</evidence>
<feature type="domain" description="PHD-type" evidence="10">
    <location>
        <begin position="194"/>
        <end position="244"/>
    </location>
</feature>
<dbReference type="InterPro" id="IPR019542">
    <property type="entry name" value="Enhancer_polycomb-like_N"/>
</dbReference>
<dbReference type="SUPFAM" id="SSF57903">
    <property type="entry name" value="FYVE/PHD zinc finger"/>
    <property type="match status" value="1"/>
</dbReference>
<keyword evidence="5 6" id="KW-0103">Bromodomain</keyword>
<keyword evidence="13" id="KW-1185">Reference proteome</keyword>
<feature type="region of interest" description="Disordered" evidence="8">
    <location>
        <begin position="787"/>
        <end position="832"/>
    </location>
</feature>
<evidence type="ECO:0000256" key="2">
    <source>
        <dbReference type="ARBA" id="ARBA00022737"/>
    </source>
</evidence>
<feature type="region of interest" description="Disordered" evidence="8">
    <location>
        <begin position="382"/>
        <end position="402"/>
    </location>
</feature>
<dbReference type="SUPFAM" id="SSF63748">
    <property type="entry name" value="Tudor/PWWP/MBT"/>
    <property type="match status" value="1"/>
</dbReference>
<keyword evidence="4" id="KW-0862">Zinc</keyword>
<dbReference type="Gene3D" id="2.30.30.140">
    <property type="match status" value="1"/>
</dbReference>